<evidence type="ECO:0000256" key="2">
    <source>
        <dbReference type="PROSITE-ProRule" id="PRU00703"/>
    </source>
</evidence>
<evidence type="ECO:0000259" key="6">
    <source>
        <dbReference type="PROSITE" id="PS51846"/>
    </source>
</evidence>
<dbReference type="PANTHER" id="PTHR12064:SF97">
    <property type="entry name" value="METAL TRANSPORTER CNNM-5"/>
    <property type="match status" value="1"/>
</dbReference>
<dbReference type="InterPro" id="IPR046342">
    <property type="entry name" value="CBS_dom_sf"/>
</dbReference>
<dbReference type="Pfam" id="PF01595">
    <property type="entry name" value="CNNM"/>
    <property type="match status" value="1"/>
</dbReference>
<gene>
    <name evidence="7" type="ORF">N7456_003031</name>
</gene>
<dbReference type="PROSITE" id="PS51846">
    <property type="entry name" value="CNNM"/>
    <property type="match status" value="1"/>
</dbReference>
<dbReference type="OrthoDB" id="5353557at2759"/>
<feature type="domain" description="CNNM transmembrane" evidence="6">
    <location>
        <begin position="2"/>
        <end position="186"/>
    </location>
</feature>
<dbReference type="SUPFAM" id="SSF54631">
    <property type="entry name" value="CBS-domain pair"/>
    <property type="match status" value="1"/>
</dbReference>
<evidence type="ECO:0000256" key="1">
    <source>
        <dbReference type="ARBA" id="ARBA00022737"/>
    </source>
</evidence>
<keyword evidence="3 4" id="KW-0812">Transmembrane</keyword>
<name>A0A9W9FTV2_9EURO</name>
<dbReference type="InterPro" id="IPR000644">
    <property type="entry name" value="CBS_dom"/>
</dbReference>
<dbReference type="AlphaFoldDB" id="A0A9W9FTV2"/>
<protein>
    <recommendedName>
        <fullName evidence="9">CNNM transmembrane domain-containing protein</fullName>
    </recommendedName>
</protein>
<dbReference type="GO" id="GO:0005737">
    <property type="term" value="C:cytoplasm"/>
    <property type="evidence" value="ECO:0007669"/>
    <property type="project" value="TreeGrafter"/>
</dbReference>
<feature type="domain" description="CBS" evidence="5">
    <location>
        <begin position="269"/>
        <end position="332"/>
    </location>
</feature>
<keyword evidence="2" id="KW-0129">CBS domain</keyword>
<dbReference type="PROSITE" id="PS51371">
    <property type="entry name" value="CBS"/>
    <property type="match status" value="1"/>
</dbReference>
<evidence type="ECO:0000256" key="4">
    <source>
        <dbReference type="SAM" id="Phobius"/>
    </source>
</evidence>
<dbReference type="EMBL" id="JAPQKH010000003">
    <property type="protein sequence ID" value="KAJ5106356.1"/>
    <property type="molecule type" value="Genomic_DNA"/>
</dbReference>
<organism evidence="7 8">
    <name type="scientific">Penicillium angulare</name>
    <dbReference type="NCBI Taxonomy" id="116970"/>
    <lineage>
        <taxon>Eukaryota</taxon>
        <taxon>Fungi</taxon>
        <taxon>Dikarya</taxon>
        <taxon>Ascomycota</taxon>
        <taxon>Pezizomycotina</taxon>
        <taxon>Eurotiomycetes</taxon>
        <taxon>Eurotiomycetidae</taxon>
        <taxon>Eurotiales</taxon>
        <taxon>Aspergillaceae</taxon>
        <taxon>Penicillium</taxon>
    </lineage>
</organism>
<reference evidence="7" key="1">
    <citation type="submission" date="2022-11" db="EMBL/GenBank/DDBJ databases">
        <authorList>
            <person name="Petersen C."/>
        </authorList>
    </citation>
    <scope>NUCLEOTIDE SEQUENCE</scope>
    <source>
        <strain evidence="7">IBT 30069</strain>
    </source>
</reference>
<evidence type="ECO:0000313" key="7">
    <source>
        <dbReference type="EMBL" id="KAJ5106356.1"/>
    </source>
</evidence>
<comment type="caution">
    <text evidence="7">The sequence shown here is derived from an EMBL/GenBank/DDBJ whole genome shotgun (WGS) entry which is preliminary data.</text>
</comment>
<dbReference type="PANTHER" id="PTHR12064">
    <property type="entry name" value="METAL TRANSPORTER CNNM"/>
    <property type="match status" value="1"/>
</dbReference>
<dbReference type="GO" id="GO:0016020">
    <property type="term" value="C:membrane"/>
    <property type="evidence" value="ECO:0007669"/>
    <property type="project" value="UniProtKB-UniRule"/>
</dbReference>
<sequence length="429" mass="47779">MADTDLWLNLCLSAALVLISGAFAGLTIALMTQDELYLRVIAFSGETVDRENAQKVVALLAKGKHWILVTILLGNCIASEALPVVLNRVVNGGLSAVLGSTILIVIFSEIIPQSICARYSLSIGAYMVPFVSASMCLLAPLAWPIGKLLDVLVGDCLLKSYKRSELLTLFSLHGRLGKPEKCLHQDEVRMLHGALGLMDKIATSIMTPIDDVFSLPADAILNSYTIDRIKVGGYSQIPVHAPGNRRDIIGVLPTKLLLKYNQKSCRRVYSFDWIPIPVIHARTTSLNLLKIFQEKKYTMFLVGRKERNQVLGIITRKDLMEALIGHRIPDDVEKGRTSDIEKETIHQKQPRVIVQTPLRVRNIVEKPQITAISAPEGELLPLWVRSSFPAKYGSYDYFNSAAKWKCIRDYLPNTEVHQEIELATTYEAC</sequence>
<dbReference type="Proteomes" id="UP001149165">
    <property type="component" value="Unassembled WGS sequence"/>
</dbReference>
<keyword evidence="8" id="KW-1185">Reference proteome</keyword>
<evidence type="ECO:0000256" key="3">
    <source>
        <dbReference type="PROSITE-ProRule" id="PRU01193"/>
    </source>
</evidence>
<evidence type="ECO:0008006" key="9">
    <source>
        <dbReference type="Google" id="ProtNLM"/>
    </source>
</evidence>
<keyword evidence="3 4" id="KW-0472">Membrane</keyword>
<dbReference type="GO" id="GO:0010960">
    <property type="term" value="P:magnesium ion homeostasis"/>
    <property type="evidence" value="ECO:0007669"/>
    <property type="project" value="InterPro"/>
</dbReference>
<dbReference type="Gene3D" id="3.10.580.10">
    <property type="entry name" value="CBS-domain"/>
    <property type="match status" value="1"/>
</dbReference>
<dbReference type="InterPro" id="IPR045095">
    <property type="entry name" value="ACDP"/>
</dbReference>
<feature type="transmembrane region" description="Helical" evidence="4">
    <location>
        <begin position="92"/>
        <end position="111"/>
    </location>
</feature>
<feature type="transmembrane region" description="Helical" evidence="4">
    <location>
        <begin position="6"/>
        <end position="30"/>
    </location>
</feature>
<evidence type="ECO:0000259" key="5">
    <source>
        <dbReference type="PROSITE" id="PS51371"/>
    </source>
</evidence>
<feature type="transmembrane region" description="Helical" evidence="4">
    <location>
        <begin position="123"/>
        <end position="143"/>
    </location>
</feature>
<proteinExistence type="predicted"/>
<accession>A0A9W9FTV2</accession>
<dbReference type="InterPro" id="IPR002550">
    <property type="entry name" value="CNNM"/>
</dbReference>
<dbReference type="GO" id="GO:0030026">
    <property type="term" value="P:intracellular manganese ion homeostasis"/>
    <property type="evidence" value="ECO:0007669"/>
    <property type="project" value="TreeGrafter"/>
</dbReference>
<keyword evidence="1" id="KW-0677">Repeat</keyword>
<evidence type="ECO:0000313" key="8">
    <source>
        <dbReference type="Proteomes" id="UP001149165"/>
    </source>
</evidence>
<dbReference type="Pfam" id="PF00571">
    <property type="entry name" value="CBS"/>
    <property type="match status" value="1"/>
</dbReference>
<reference evidence="7" key="2">
    <citation type="journal article" date="2023" name="IMA Fungus">
        <title>Comparative genomic study of the Penicillium genus elucidates a diverse pangenome and 15 lateral gene transfer events.</title>
        <authorList>
            <person name="Petersen C."/>
            <person name="Sorensen T."/>
            <person name="Nielsen M.R."/>
            <person name="Sondergaard T.E."/>
            <person name="Sorensen J.L."/>
            <person name="Fitzpatrick D.A."/>
            <person name="Frisvad J.C."/>
            <person name="Nielsen K.L."/>
        </authorList>
    </citation>
    <scope>NUCLEOTIDE SEQUENCE</scope>
    <source>
        <strain evidence="7">IBT 30069</strain>
    </source>
</reference>
<keyword evidence="3 4" id="KW-1133">Transmembrane helix</keyword>